<accession>A0ABQ5UYZ8</accession>
<name>A0ABQ5UYZ8_9PROT</name>
<evidence type="ECO:0000256" key="1">
    <source>
        <dbReference type="SAM" id="SignalP"/>
    </source>
</evidence>
<gene>
    <name evidence="2" type="ORF">GCM10007854_14750</name>
</gene>
<organism evidence="2 3">
    <name type="scientific">Algimonas porphyrae</name>
    <dbReference type="NCBI Taxonomy" id="1128113"/>
    <lineage>
        <taxon>Bacteria</taxon>
        <taxon>Pseudomonadati</taxon>
        <taxon>Pseudomonadota</taxon>
        <taxon>Alphaproteobacteria</taxon>
        <taxon>Maricaulales</taxon>
        <taxon>Robiginitomaculaceae</taxon>
        <taxon>Algimonas</taxon>
    </lineage>
</organism>
<protein>
    <submittedName>
        <fullName evidence="2">Uncharacterized protein</fullName>
    </submittedName>
</protein>
<keyword evidence="1" id="KW-0732">Signal</keyword>
<evidence type="ECO:0000313" key="2">
    <source>
        <dbReference type="EMBL" id="GLQ20520.1"/>
    </source>
</evidence>
<proteinExistence type="predicted"/>
<dbReference type="RefSeq" id="WP_284371205.1">
    <property type="nucleotide sequence ID" value="NZ_BSNJ01000003.1"/>
</dbReference>
<sequence length="127" mass="13891">MKMMMTAIAATALLTVPALAQSGDAKTEIVSYSCEEHRALTSQDLCSTHKTLRTSRARLEGMRQAATRKACLARAVEAYGEKACFHNYNKLIDKSPDGYAACRAAKAACERPKDNVKQPAPTIDVWK</sequence>
<reference evidence="2" key="2">
    <citation type="submission" date="2023-01" db="EMBL/GenBank/DDBJ databases">
        <title>Draft genome sequence of Algimonas porphyrae strain NBRC 108216.</title>
        <authorList>
            <person name="Sun Q."/>
            <person name="Mori K."/>
        </authorList>
    </citation>
    <scope>NUCLEOTIDE SEQUENCE</scope>
    <source>
        <strain evidence="2">NBRC 108216</strain>
    </source>
</reference>
<dbReference type="EMBL" id="BSNJ01000003">
    <property type="protein sequence ID" value="GLQ20520.1"/>
    <property type="molecule type" value="Genomic_DNA"/>
</dbReference>
<feature type="chain" id="PRO_5047125650" evidence="1">
    <location>
        <begin position="21"/>
        <end position="127"/>
    </location>
</feature>
<evidence type="ECO:0000313" key="3">
    <source>
        <dbReference type="Proteomes" id="UP001161390"/>
    </source>
</evidence>
<keyword evidence="3" id="KW-1185">Reference proteome</keyword>
<feature type="signal peptide" evidence="1">
    <location>
        <begin position="1"/>
        <end position="20"/>
    </location>
</feature>
<dbReference type="Proteomes" id="UP001161390">
    <property type="component" value="Unassembled WGS sequence"/>
</dbReference>
<comment type="caution">
    <text evidence="2">The sequence shown here is derived from an EMBL/GenBank/DDBJ whole genome shotgun (WGS) entry which is preliminary data.</text>
</comment>
<reference evidence="2" key="1">
    <citation type="journal article" date="2014" name="Int. J. Syst. Evol. Microbiol.">
        <title>Complete genome of a new Firmicutes species belonging to the dominant human colonic microbiota ('Ruminococcus bicirculans') reveals two chromosomes and a selective capacity to utilize plant glucans.</title>
        <authorList>
            <consortium name="NISC Comparative Sequencing Program"/>
            <person name="Wegmann U."/>
            <person name="Louis P."/>
            <person name="Goesmann A."/>
            <person name="Henrissat B."/>
            <person name="Duncan S.H."/>
            <person name="Flint H.J."/>
        </authorList>
    </citation>
    <scope>NUCLEOTIDE SEQUENCE</scope>
    <source>
        <strain evidence="2">NBRC 108216</strain>
    </source>
</reference>